<evidence type="ECO:0000256" key="2">
    <source>
        <dbReference type="ARBA" id="ARBA00023125"/>
    </source>
</evidence>
<dbReference type="GO" id="GO:0003677">
    <property type="term" value="F:DNA binding"/>
    <property type="evidence" value="ECO:0007669"/>
    <property type="project" value="UniProtKB-KW"/>
</dbReference>
<keyword evidence="1" id="KW-0805">Transcription regulation</keyword>
<reference evidence="5" key="1">
    <citation type="journal article" date="2015" name="Nature">
        <title>Complex archaea that bridge the gap between prokaryotes and eukaryotes.</title>
        <authorList>
            <person name="Spang A."/>
            <person name="Saw J.H."/>
            <person name="Jorgensen S.L."/>
            <person name="Zaremba-Niedzwiedzka K."/>
            <person name="Martijn J."/>
            <person name="Lind A.E."/>
            <person name="van Eijk R."/>
            <person name="Schleper C."/>
            <person name="Guy L."/>
            <person name="Ettema T.J."/>
        </authorList>
    </citation>
    <scope>NUCLEOTIDE SEQUENCE</scope>
</reference>
<feature type="domain" description="AP2/ERF" evidence="4">
    <location>
        <begin position="94"/>
        <end position="153"/>
    </location>
</feature>
<comment type="caution">
    <text evidence="5">The sequence shown here is derived from an EMBL/GenBank/DDBJ whole genome shotgun (WGS) entry which is preliminary data.</text>
</comment>
<dbReference type="InterPro" id="IPR001471">
    <property type="entry name" value="AP2/ERF_dom"/>
</dbReference>
<dbReference type="SUPFAM" id="SSF54060">
    <property type="entry name" value="His-Me finger endonucleases"/>
    <property type="match status" value="1"/>
</dbReference>
<dbReference type="InterPro" id="IPR016177">
    <property type="entry name" value="DNA-bd_dom_sf"/>
</dbReference>
<keyword evidence="3" id="KW-0804">Transcription</keyword>
<sequence>MADWHQIPLTKGKLALVSSKDWSAVSQFKWRAIPSGSKWYAATNMLRENGTDEQGRYQTVLLHRLIMGAPEGCRVKHTNEDTLDCRRSNLSVISRRGFKGYTWSIEKKAWKVEARQGGNRKLVGYFDDEYDAAVAHDLATIKLVGKDADLNFSMEVLKEARKRRR</sequence>
<dbReference type="SUPFAM" id="SSF54171">
    <property type="entry name" value="DNA-binding domain"/>
    <property type="match status" value="1"/>
</dbReference>
<name>A0A0F9CPK2_9ZZZZ</name>
<dbReference type="SMART" id="SM00380">
    <property type="entry name" value="AP2"/>
    <property type="match status" value="1"/>
</dbReference>
<evidence type="ECO:0000256" key="1">
    <source>
        <dbReference type="ARBA" id="ARBA00023015"/>
    </source>
</evidence>
<protein>
    <recommendedName>
        <fullName evidence="4">AP2/ERF domain-containing protein</fullName>
    </recommendedName>
</protein>
<evidence type="ECO:0000256" key="3">
    <source>
        <dbReference type="ARBA" id="ARBA00023163"/>
    </source>
</evidence>
<evidence type="ECO:0000259" key="4">
    <source>
        <dbReference type="PROSITE" id="PS51032"/>
    </source>
</evidence>
<dbReference type="AlphaFoldDB" id="A0A0F9CPK2"/>
<dbReference type="PROSITE" id="PS51032">
    <property type="entry name" value="AP2_ERF"/>
    <property type="match status" value="1"/>
</dbReference>
<dbReference type="GO" id="GO:0003700">
    <property type="term" value="F:DNA-binding transcription factor activity"/>
    <property type="evidence" value="ECO:0007669"/>
    <property type="project" value="InterPro"/>
</dbReference>
<gene>
    <name evidence="5" type="ORF">LCGC14_2641600</name>
</gene>
<organism evidence="5">
    <name type="scientific">marine sediment metagenome</name>
    <dbReference type="NCBI Taxonomy" id="412755"/>
    <lineage>
        <taxon>unclassified sequences</taxon>
        <taxon>metagenomes</taxon>
        <taxon>ecological metagenomes</taxon>
    </lineage>
</organism>
<dbReference type="InterPro" id="IPR044925">
    <property type="entry name" value="His-Me_finger_sf"/>
</dbReference>
<dbReference type="Gene3D" id="3.30.730.10">
    <property type="entry name" value="AP2/ERF domain"/>
    <property type="match status" value="1"/>
</dbReference>
<dbReference type="InterPro" id="IPR036955">
    <property type="entry name" value="AP2/ERF_dom_sf"/>
</dbReference>
<dbReference type="EMBL" id="LAZR01045573">
    <property type="protein sequence ID" value="KKK98551.1"/>
    <property type="molecule type" value="Genomic_DNA"/>
</dbReference>
<evidence type="ECO:0000313" key="5">
    <source>
        <dbReference type="EMBL" id="KKK98551.1"/>
    </source>
</evidence>
<proteinExistence type="predicted"/>
<accession>A0A0F9CPK2</accession>
<keyword evidence="2" id="KW-0238">DNA-binding</keyword>